<feature type="compositionally biased region" description="Low complexity" evidence="1">
    <location>
        <begin position="18"/>
        <end position="29"/>
    </location>
</feature>
<dbReference type="InterPro" id="IPR008936">
    <property type="entry name" value="Rho_GTPase_activation_prot"/>
</dbReference>
<evidence type="ECO:0000313" key="2">
    <source>
        <dbReference type="EMBL" id="KAL3317106.1"/>
    </source>
</evidence>
<dbReference type="Gene3D" id="1.10.555.10">
    <property type="entry name" value="Rho GTPase activation protein"/>
    <property type="match status" value="1"/>
</dbReference>
<feature type="region of interest" description="Disordered" evidence="1">
    <location>
        <begin position="64"/>
        <end position="89"/>
    </location>
</feature>
<dbReference type="EMBL" id="JBJKFK010000429">
    <property type="protein sequence ID" value="KAL3317106.1"/>
    <property type="molecule type" value="Genomic_DNA"/>
</dbReference>
<dbReference type="AlphaFoldDB" id="A0ABD2QFH3"/>
<feature type="compositionally biased region" description="Polar residues" evidence="1">
    <location>
        <begin position="1"/>
        <end position="17"/>
    </location>
</feature>
<evidence type="ECO:0000313" key="3">
    <source>
        <dbReference type="Proteomes" id="UP001626550"/>
    </source>
</evidence>
<evidence type="ECO:0008006" key="4">
    <source>
        <dbReference type="Google" id="ProtNLM"/>
    </source>
</evidence>
<sequence length="739" mass="82993">MPSNRAQSADRSSSNYRSWCESSGSSSASVTNYDQKLSSKIVSRIRKLSPAALRWRRRSSDQHKFMHDHTSFNNSSSNTPLPCSKRSRSHSTSDLKAAVLNSFSKADQSLILGSADETSLCETRLDDSVVTTSWSLGDIVELQVPDSNVWQLRHQFPKTFVDLLLSYMRNPDLSMEEIDTLCQQLKEISEAEDLSYSSRDKFILTRRRKRQANDSWFVVVNVMLLYLLEGDRYSKKFILRRPGNQIYINELETQLNALMKEGKKNPMLEISDVNAVLASYDVSVIACTLSRILRRNGPIFTDVVKRLLVQLSQGRNESLSSADWCRTHRKSVRLVLLLLSRRMRNLVLRPLFRLFAKIACDPVCEVEESSLAILFTPVFFIEASQQASDPRSMTDKTLTQTAQRLIHLCRHELECQGSVNSLFKLPKLFLKDIQRNLAANKLAKSQADEPPPLYSSMTYCINITQNSPAKNVAASRALPVPHISQILSLDLEKSCTDSSSSAHSLHDSVSSSVFDVFGRLIEHRLINFFAKQDKLSWSQPAESGDAEGLSMSPRFDAFCKYTLRRPTSISAVTHSPIFDSRVKPLKACWEPLFGSKRPVSASAGACAKRPSLKASSCVSLQSNKENAAPPSPVLNASKEPVGLDLYHTPTPKTNLVDSAMNFRVRRRPSFANRDKEASTTSNDIPSPVLGGRQQQAVVPKKRVLADTINLVPRLPDRVHCLVFMKDHNRKANRYLLPNK</sequence>
<name>A0ABD2QFH3_9PLAT</name>
<accession>A0ABD2QFH3</accession>
<evidence type="ECO:0000256" key="1">
    <source>
        <dbReference type="SAM" id="MobiDB-lite"/>
    </source>
</evidence>
<protein>
    <recommendedName>
        <fullName evidence="4">Rho-GAP domain-containing protein</fullName>
    </recommendedName>
</protein>
<organism evidence="2 3">
    <name type="scientific">Cichlidogyrus casuarinus</name>
    <dbReference type="NCBI Taxonomy" id="1844966"/>
    <lineage>
        <taxon>Eukaryota</taxon>
        <taxon>Metazoa</taxon>
        <taxon>Spiralia</taxon>
        <taxon>Lophotrochozoa</taxon>
        <taxon>Platyhelminthes</taxon>
        <taxon>Monogenea</taxon>
        <taxon>Monopisthocotylea</taxon>
        <taxon>Dactylogyridea</taxon>
        <taxon>Ancyrocephalidae</taxon>
        <taxon>Cichlidogyrus</taxon>
    </lineage>
</organism>
<reference evidence="2 3" key="1">
    <citation type="submission" date="2024-11" db="EMBL/GenBank/DDBJ databases">
        <title>Adaptive evolution of stress response genes in parasites aligns with host niche diversity.</title>
        <authorList>
            <person name="Hahn C."/>
            <person name="Resl P."/>
        </authorList>
    </citation>
    <scope>NUCLEOTIDE SEQUENCE [LARGE SCALE GENOMIC DNA]</scope>
    <source>
        <strain evidence="2">EGGRZ-B1_66</strain>
        <tissue evidence="2">Body</tissue>
    </source>
</reference>
<feature type="region of interest" description="Disordered" evidence="1">
    <location>
        <begin position="1"/>
        <end position="30"/>
    </location>
</feature>
<feature type="region of interest" description="Disordered" evidence="1">
    <location>
        <begin position="669"/>
        <end position="695"/>
    </location>
</feature>
<keyword evidence="3" id="KW-1185">Reference proteome</keyword>
<dbReference type="Proteomes" id="UP001626550">
    <property type="component" value="Unassembled WGS sequence"/>
</dbReference>
<gene>
    <name evidence="2" type="ORF">Ciccas_004240</name>
</gene>
<feature type="compositionally biased region" description="Polar residues" evidence="1">
    <location>
        <begin position="71"/>
        <end position="81"/>
    </location>
</feature>
<comment type="caution">
    <text evidence="2">The sequence shown here is derived from an EMBL/GenBank/DDBJ whole genome shotgun (WGS) entry which is preliminary data.</text>
</comment>
<proteinExistence type="predicted"/>